<proteinExistence type="predicted"/>
<comment type="caution">
    <text evidence="3">The sequence shown here is derived from an EMBL/GenBank/DDBJ whole genome shotgun (WGS) entry which is preliminary data.</text>
</comment>
<evidence type="ECO:0000313" key="3">
    <source>
        <dbReference type="EMBL" id="MFD2096645.1"/>
    </source>
</evidence>
<feature type="transmembrane region" description="Helical" evidence="1">
    <location>
        <begin position="213"/>
        <end position="238"/>
    </location>
</feature>
<evidence type="ECO:0008006" key="5">
    <source>
        <dbReference type="Google" id="ProtNLM"/>
    </source>
</evidence>
<reference evidence="4" key="1">
    <citation type="journal article" date="2019" name="Int. J. Syst. Evol. Microbiol.">
        <title>The Global Catalogue of Microorganisms (GCM) 10K type strain sequencing project: providing services to taxonomists for standard genome sequencing and annotation.</title>
        <authorList>
            <consortium name="The Broad Institute Genomics Platform"/>
            <consortium name="The Broad Institute Genome Sequencing Center for Infectious Disease"/>
            <person name="Wu L."/>
            <person name="Ma J."/>
        </authorList>
    </citation>
    <scope>NUCLEOTIDE SEQUENCE [LARGE SCALE GENOMIC DNA]</scope>
    <source>
        <strain evidence="4">CGMCC 1.10992</strain>
    </source>
</reference>
<dbReference type="RefSeq" id="WP_345338965.1">
    <property type="nucleotide sequence ID" value="NZ_BAABLI010000008.1"/>
</dbReference>
<evidence type="ECO:0000313" key="4">
    <source>
        <dbReference type="Proteomes" id="UP001597380"/>
    </source>
</evidence>
<accession>A0ABW4XM23</accession>
<keyword evidence="1" id="KW-0812">Transmembrane</keyword>
<keyword evidence="4" id="KW-1185">Reference proteome</keyword>
<protein>
    <recommendedName>
        <fullName evidence="5">PEP-CTERM sorting domain-containing protein</fullName>
    </recommendedName>
</protein>
<dbReference type="EMBL" id="JBHUHT010000012">
    <property type="protein sequence ID" value="MFD2096645.1"/>
    <property type="molecule type" value="Genomic_DNA"/>
</dbReference>
<evidence type="ECO:0000256" key="1">
    <source>
        <dbReference type="SAM" id="Phobius"/>
    </source>
</evidence>
<keyword evidence="2" id="KW-0732">Signal</keyword>
<evidence type="ECO:0000256" key="2">
    <source>
        <dbReference type="SAM" id="SignalP"/>
    </source>
</evidence>
<feature type="signal peptide" evidence="2">
    <location>
        <begin position="1"/>
        <end position="21"/>
    </location>
</feature>
<feature type="chain" id="PRO_5046322780" description="PEP-CTERM sorting domain-containing protein" evidence="2">
    <location>
        <begin position="22"/>
        <end position="248"/>
    </location>
</feature>
<organism evidence="3 4">
    <name type="scientific">Corallincola platygyrae</name>
    <dbReference type="NCBI Taxonomy" id="1193278"/>
    <lineage>
        <taxon>Bacteria</taxon>
        <taxon>Pseudomonadati</taxon>
        <taxon>Pseudomonadota</taxon>
        <taxon>Gammaproteobacteria</taxon>
        <taxon>Alteromonadales</taxon>
        <taxon>Psychromonadaceae</taxon>
        <taxon>Corallincola</taxon>
    </lineage>
</organism>
<sequence length="248" mass="26978">MKYFISIFLSLVFFFITPVKAAVFELDTSSADAYTLLSDWSVGTFNPNLGVNGGTVTGILGGNLNYTNMNNTQFGINASGVGLWSGANVKYSGTPSQSVIATFIGSEAGFDNQLYDFNVGGSQIFSNKIDKSGDQQEISPPDQFPLPFGDGFLDFGFYVASTGEWVINGSNQKDEVDSPNFLVSNVFYYQGWEHVVVFLNDSGKSADRDADDMIVLLSVDVPTPSAIALLLVAIFSLFRLRVRKTTLR</sequence>
<keyword evidence="1" id="KW-1133">Transmembrane helix</keyword>
<name>A0ABW4XM23_9GAMM</name>
<gene>
    <name evidence="3" type="ORF">ACFSJ3_11675</name>
</gene>
<keyword evidence="1" id="KW-0472">Membrane</keyword>
<dbReference type="Proteomes" id="UP001597380">
    <property type="component" value="Unassembled WGS sequence"/>
</dbReference>